<sequence length="212" mass="22612">MAGRLLSLEQDFLSGPTMANVLGAIQQRYACRRFVAGRPPSDDELVSLIEAARLAPSAFGLEPWRFLTVIDAAQRAELARACFGQPAAATAPAFITIVALVDALEPDSDYVRARFEAEARGGPVAPLHEMYRAFYRAEAIAAWAQGQCHFAAAHLLLQAAHLGLGSCPIGGFDAAALARALRLPPGETPALVIALGHCADTMPKRVRKPRAD</sequence>
<dbReference type="HOGENOM" id="CLU_070764_6_1_4"/>
<dbReference type="InterPro" id="IPR000415">
    <property type="entry name" value="Nitroreductase-like"/>
</dbReference>
<comment type="similarity">
    <text evidence="1">Belongs to the nitroreductase family.</text>
</comment>
<organism evidence="5 6">
    <name type="scientific">Thiobacillus denitrificans (strain ATCC 25259 / T1)</name>
    <dbReference type="NCBI Taxonomy" id="292415"/>
    <lineage>
        <taxon>Bacteria</taxon>
        <taxon>Pseudomonadati</taxon>
        <taxon>Pseudomonadota</taxon>
        <taxon>Betaproteobacteria</taxon>
        <taxon>Nitrosomonadales</taxon>
        <taxon>Thiobacillaceae</taxon>
        <taxon>Thiobacillus</taxon>
    </lineage>
</organism>
<dbReference type="Proteomes" id="UP000008291">
    <property type="component" value="Chromosome"/>
</dbReference>
<dbReference type="InterPro" id="IPR029479">
    <property type="entry name" value="Nitroreductase"/>
</dbReference>
<evidence type="ECO:0000259" key="4">
    <source>
        <dbReference type="Pfam" id="PF00881"/>
    </source>
</evidence>
<dbReference type="PANTHER" id="PTHR43673">
    <property type="entry name" value="NAD(P)H NITROREDUCTASE YDGI-RELATED"/>
    <property type="match status" value="1"/>
</dbReference>
<dbReference type="STRING" id="292415.Tbd_1731"/>
<reference evidence="5 6" key="1">
    <citation type="journal article" date="2006" name="J. Bacteriol.">
        <title>The genome sequence of the obligately chemolithoautotrophic, facultatively anaerobic bacterium Thiobacillus denitrificans.</title>
        <authorList>
            <person name="Beller H.R."/>
            <person name="Chain P.S."/>
            <person name="Letain T.E."/>
            <person name="Chakicherla A."/>
            <person name="Larimer F.W."/>
            <person name="Richardson P.M."/>
            <person name="Coleman M.A."/>
            <person name="Wood A.P."/>
            <person name="Kelly D.P."/>
        </authorList>
    </citation>
    <scope>NUCLEOTIDE SEQUENCE [LARGE SCALE GENOMIC DNA]</scope>
    <source>
        <strain evidence="5 6">ATCC 25259</strain>
    </source>
</reference>
<dbReference type="GO" id="GO:0016491">
    <property type="term" value="F:oxidoreductase activity"/>
    <property type="evidence" value="ECO:0007669"/>
    <property type="project" value="UniProtKB-KW"/>
</dbReference>
<evidence type="ECO:0000256" key="1">
    <source>
        <dbReference type="ARBA" id="ARBA00007118"/>
    </source>
</evidence>
<feature type="domain" description="Nitroreductase" evidence="4">
    <location>
        <begin position="25"/>
        <end position="197"/>
    </location>
</feature>
<dbReference type="InterPro" id="IPR033878">
    <property type="entry name" value="NfsB-like"/>
</dbReference>
<dbReference type="SUPFAM" id="SSF55469">
    <property type="entry name" value="FMN-dependent nitroreductase-like"/>
    <property type="match status" value="1"/>
</dbReference>
<accession>Q3SI49</accession>
<dbReference type="EMBL" id="CP000116">
    <property type="protein sequence ID" value="AAZ97684.1"/>
    <property type="molecule type" value="Genomic_DNA"/>
</dbReference>
<dbReference type="Pfam" id="PF00881">
    <property type="entry name" value="Nitroreductase"/>
    <property type="match status" value="1"/>
</dbReference>
<evidence type="ECO:0000313" key="5">
    <source>
        <dbReference type="EMBL" id="AAZ97684.1"/>
    </source>
</evidence>
<name>Q3SI49_THIDA</name>
<dbReference type="PANTHER" id="PTHR43673:SF10">
    <property type="entry name" value="NADH DEHYDROGENASE_NAD(P)H NITROREDUCTASE XCC3605-RELATED"/>
    <property type="match status" value="1"/>
</dbReference>
<dbReference type="CDD" id="cd02149">
    <property type="entry name" value="NfsB-like"/>
    <property type="match status" value="1"/>
</dbReference>
<dbReference type="eggNOG" id="COG0778">
    <property type="taxonomic scope" value="Bacteria"/>
</dbReference>
<keyword evidence="3" id="KW-0560">Oxidoreductase</keyword>
<evidence type="ECO:0000256" key="3">
    <source>
        <dbReference type="ARBA" id="ARBA00023002"/>
    </source>
</evidence>
<dbReference type="KEGG" id="tbd:Tbd_1731"/>
<keyword evidence="6" id="KW-1185">Reference proteome</keyword>
<protein>
    <submittedName>
        <fullName evidence="5">NAD(P)H-flavin oxidoreductase</fullName>
    </submittedName>
</protein>
<evidence type="ECO:0000313" key="6">
    <source>
        <dbReference type="Proteomes" id="UP000008291"/>
    </source>
</evidence>
<dbReference type="Gene3D" id="3.40.109.10">
    <property type="entry name" value="NADH Oxidase"/>
    <property type="match status" value="1"/>
</dbReference>
<evidence type="ECO:0000256" key="2">
    <source>
        <dbReference type="ARBA" id="ARBA00022857"/>
    </source>
</evidence>
<gene>
    <name evidence="5" type="ordered locus">Tbd_1731</name>
</gene>
<proteinExistence type="inferred from homology"/>
<dbReference type="AlphaFoldDB" id="Q3SI49"/>
<keyword evidence="2" id="KW-0521">NADP</keyword>